<dbReference type="GO" id="GO:0043138">
    <property type="term" value="F:3'-5' DNA helicase activity"/>
    <property type="evidence" value="ECO:0007669"/>
    <property type="project" value="TreeGrafter"/>
</dbReference>
<dbReference type="OrthoDB" id="9787585at2"/>
<evidence type="ECO:0000259" key="7">
    <source>
        <dbReference type="PROSITE" id="PS51198"/>
    </source>
</evidence>
<evidence type="ECO:0000256" key="2">
    <source>
        <dbReference type="ARBA" id="ARBA00022801"/>
    </source>
</evidence>
<dbReference type="Proteomes" id="UP000014137">
    <property type="component" value="Unassembled WGS sequence"/>
</dbReference>
<dbReference type="InterPro" id="IPR027417">
    <property type="entry name" value="P-loop_NTPase"/>
</dbReference>
<dbReference type="InterPro" id="IPR027785">
    <property type="entry name" value="UvrD-like_helicase_C"/>
</dbReference>
<keyword evidence="4 5" id="KW-0067">ATP-binding</keyword>
<evidence type="ECO:0000313" key="10">
    <source>
        <dbReference type="Proteomes" id="UP000014137"/>
    </source>
</evidence>
<evidence type="ECO:0000256" key="1">
    <source>
        <dbReference type="ARBA" id="ARBA00022741"/>
    </source>
</evidence>
<protein>
    <submittedName>
        <fullName evidence="8 9">Helicase</fullName>
    </submittedName>
</protein>
<dbReference type="EMBL" id="MUXN01000031">
    <property type="protein sequence ID" value="OOC01092.1"/>
    <property type="molecule type" value="Genomic_DNA"/>
</dbReference>
<evidence type="ECO:0000256" key="6">
    <source>
        <dbReference type="SAM" id="Coils"/>
    </source>
</evidence>
<accession>M2PVN0</accession>
<organism evidence="8 10">
    <name type="scientific">Amycolatopsis azurea DSM 43854</name>
    <dbReference type="NCBI Taxonomy" id="1238180"/>
    <lineage>
        <taxon>Bacteria</taxon>
        <taxon>Bacillati</taxon>
        <taxon>Actinomycetota</taxon>
        <taxon>Actinomycetes</taxon>
        <taxon>Pseudonocardiales</taxon>
        <taxon>Pseudonocardiaceae</taxon>
        <taxon>Amycolatopsis</taxon>
    </lineage>
</organism>
<dbReference type="PANTHER" id="PTHR11070:SF45">
    <property type="entry name" value="DNA 3'-5' HELICASE"/>
    <property type="match status" value="1"/>
</dbReference>
<dbReference type="Pfam" id="PF13538">
    <property type="entry name" value="UvrD_C_2"/>
    <property type="match status" value="1"/>
</dbReference>
<evidence type="ECO:0000256" key="3">
    <source>
        <dbReference type="ARBA" id="ARBA00022806"/>
    </source>
</evidence>
<dbReference type="PANTHER" id="PTHR11070">
    <property type="entry name" value="UVRD / RECB / PCRA DNA HELICASE FAMILY MEMBER"/>
    <property type="match status" value="1"/>
</dbReference>
<keyword evidence="1 5" id="KW-0547">Nucleotide-binding</keyword>
<name>M2PVN0_9PSEU</name>
<dbReference type="Pfam" id="PF00580">
    <property type="entry name" value="UvrD-helicase"/>
    <property type="match status" value="1"/>
</dbReference>
<dbReference type="PROSITE" id="PS51198">
    <property type="entry name" value="UVRD_HELICASE_ATP_BIND"/>
    <property type="match status" value="1"/>
</dbReference>
<keyword evidence="6" id="KW-0175">Coiled coil</keyword>
<keyword evidence="2 5" id="KW-0378">Hydrolase</keyword>
<dbReference type="GO" id="GO:0005829">
    <property type="term" value="C:cytosol"/>
    <property type="evidence" value="ECO:0007669"/>
    <property type="project" value="TreeGrafter"/>
</dbReference>
<dbReference type="AlphaFoldDB" id="M2PVN0"/>
<evidence type="ECO:0000313" key="11">
    <source>
        <dbReference type="Proteomes" id="UP000188551"/>
    </source>
</evidence>
<gene>
    <name evidence="9" type="ORF">B0293_39435</name>
    <name evidence="8" type="ORF">C791_7030</name>
</gene>
<evidence type="ECO:0000256" key="5">
    <source>
        <dbReference type="PROSITE-ProRule" id="PRU00560"/>
    </source>
</evidence>
<dbReference type="PATRIC" id="fig|1238180.3.peg.6634"/>
<dbReference type="EMBL" id="ANMG01000070">
    <property type="protein sequence ID" value="EMD23640.1"/>
    <property type="molecule type" value="Genomic_DNA"/>
</dbReference>
<dbReference type="SUPFAM" id="SSF52540">
    <property type="entry name" value="P-loop containing nucleoside triphosphate hydrolases"/>
    <property type="match status" value="1"/>
</dbReference>
<dbReference type="InterPro" id="IPR000212">
    <property type="entry name" value="DNA_helicase_UvrD/REP"/>
</dbReference>
<evidence type="ECO:0000313" key="9">
    <source>
        <dbReference type="EMBL" id="OOC01092.1"/>
    </source>
</evidence>
<evidence type="ECO:0000256" key="4">
    <source>
        <dbReference type="ARBA" id="ARBA00022840"/>
    </source>
</evidence>
<feature type="binding site" evidence="5">
    <location>
        <begin position="201"/>
        <end position="208"/>
    </location>
    <ligand>
        <name>ATP</name>
        <dbReference type="ChEBI" id="CHEBI:30616"/>
    </ligand>
</feature>
<dbReference type="GO" id="GO:0003677">
    <property type="term" value="F:DNA binding"/>
    <property type="evidence" value="ECO:0007669"/>
    <property type="project" value="InterPro"/>
</dbReference>
<reference evidence="9 11" key="2">
    <citation type="submission" date="2017-02" db="EMBL/GenBank/DDBJ databases">
        <title>Amycolatopsis azurea DSM 43854 draft genome.</title>
        <authorList>
            <person name="Mayilraj S."/>
        </authorList>
    </citation>
    <scope>NUCLEOTIDE SEQUENCE [LARGE SCALE GENOMIC DNA]</scope>
    <source>
        <strain evidence="9 11">DSM 43854</strain>
    </source>
</reference>
<dbReference type="Gene3D" id="3.40.50.300">
    <property type="entry name" value="P-loop containing nucleotide triphosphate hydrolases"/>
    <property type="match status" value="2"/>
</dbReference>
<feature type="domain" description="UvrD-like helicase ATP-binding" evidence="7">
    <location>
        <begin position="180"/>
        <end position="544"/>
    </location>
</feature>
<dbReference type="InterPro" id="IPR014016">
    <property type="entry name" value="UvrD-like_ATP-bd"/>
</dbReference>
<feature type="coiled-coil region" evidence="6">
    <location>
        <begin position="22"/>
        <end position="53"/>
    </location>
</feature>
<reference evidence="8 10" key="1">
    <citation type="submission" date="2012-10" db="EMBL/GenBank/DDBJ databases">
        <title>Genome assembly of Amycolatopsis azurea DSM 43854.</title>
        <authorList>
            <person name="Khatri I."/>
            <person name="Kaur I."/>
            <person name="Subramanian S."/>
            <person name="Mayilraj S."/>
        </authorList>
    </citation>
    <scope>NUCLEOTIDE SEQUENCE [LARGE SCALE GENOMIC DNA]</scope>
    <source>
        <strain evidence="8 10">DSM 43854</strain>
    </source>
</reference>
<evidence type="ECO:0000313" key="8">
    <source>
        <dbReference type="EMBL" id="EMD23640.1"/>
    </source>
</evidence>
<comment type="caution">
    <text evidence="8">The sequence shown here is derived from an EMBL/GenBank/DDBJ whole genome shotgun (WGS) entry which is preliminary data.</text>
</comment>
<dbReference type="GO" id="GO:0000725">
    <property type="term" value="P:recombinational repair"/>
    <property type="evidence" value="ECO:0007669"/>
    <property type="project" value="TreeGrafter"/>
</dbReference>
<dbReference type="GO" id="GO:0016787">
    <property type="term" value="F:hydrolase activity"/>
    <property type="evidence" value="ECO:0007669"/>
    <property type="project" value="UniProtKB-UniRule"/>
</dbReference>
<dbReference type="GO" id="GO:0005524">
    <property type="term" value="F:ATP binding"/>
    <property type="evidence" value="ECO:0007669"/>
    <property type="project" value="UniProtKB-UniRule"/>
</dbReference>
<keyword evidence="11" id="KW-1185">Reference proteome</keyword>
<dbReference type="Proteomes" id="UP000188551">
    <property type="component" value="Unassembled WGS sequence"/>
</dbReference>
<proteinExistence type="predicted"/>
<keyword evidence="3 5" id="KW-0347">Helicase</keyword>
<sequence>MEPNVDVEVRVALTGGGIDREIDREQEYVTALYARLDALREEAAERLAAAEGREAAAVWRAEAARLDAVEQGLCFGRLDMRDGRCVYIGRLGLFPDEGGEPLLVDWRVPVARAFYTATATAPGGVRRRRNITTRGRIVVALNDELLTPDGARDEDLVGEAALLAAATAARTGRMRDIVSTLQAEQDQIIRHETDGVLVVQGGPGTGKTAVALHRVAYLLYTRPHLRARGVLVVGPSRVFLDYIGQVLPGLGENSVVTATIADLRPDVEISREDPPGLVELKGEAVMAGQLAAAVGSRLRTPEHPVEVEFEQQVLRLEPRECDRAMRKARRTRLPHNQARLVFQREIVEALAGRLIEAMEAIVLTDTGEALDGGSPDGRLGEADLRALAAAGVVIDHDTGPTTMLDEVDRAALRNSILADTGVQATLDELWPPLAPERVVSDLLGERCDGWSAVDVPLLDEAAALLGPDDGHATFGHVVVDEAQELSEMDWRMLMRRCPSRSMTVVGDLAQTGNPAGTSSWDRVLRPHVRERWQLARLTVNYRTPAEVMAATADLLAAYHPGTPPARSIRSTGVPPWRLGTTRADLITTVADLAAAHTDGQLGIIAPNALVAPLAAALALGTSPDLNGKVVLLTVDEAKGLEFDSVLIVDPAALLGAAPHGHNDLYVAMTRTTQRLGVVHPGQPPAELSALQHHPGRTEQWVIYWMT</sequence>
<dbReference type="RefSeq" id="WP_005165021.1">
    <property type="nucleotide sequence ID" value="NZ_ANMG01000070.1"/>
</dbReference>